<evidence type="ECO:0000313" key="2">
    <source>
        <dbReference type="EMBL" id="KAF0719673.1"/>
    </source>
</evidence>
<evidence type="ECO:0000313" key="3">
    <source>
        <dbReference type="EMBL" id="VFT78093.1"/>
    </source>
</evidence>
<dbReference type="EMBL" id="CAADRA010000054">
    <property type="protein sequence ID" value="VFT78093.1"/>
    <property type="molecule type" value="Genomic_DNA"/>
</dbReference>
<dbReference type="EMBL" id="VJMH01000054">
    <property type="protein sequence ID" value="KAF0719673.1"/>
    <property type="molecule type" value="Genomic_DNA"/>
</dbReference>
<evidence type="ECO:0000256" key="1">
    <source>
        <dbReference type="SAM" id="MobiDB-lite"/>
    </source>
</evidence>
<name>A0A485K430_9STRA</name>
<keyword evidence="4" id="KW-1185">Reference proteome</keyword>
<protein>
    <submittedName>
        <fullName evidence="3">Aste57867_869 protein</fullName>
    </submittedName>
</protein>
<sequence>MSSSKRVTPWSPIHAKVFHFPAHGSSSSRSSWTIQRVDTVCRDSPAMREAPINAMVFLPSASVPTSSDSTLATRETRMSRYVFDRHQAVLCKQLLQSERLTSVASFGHVSLHQTAAIVDSFLYIQRTNVILTNDFSRRRRQGPLRCTDAETLDFFMSHMHPLAQRPHDPPRTKDQRFGQVLSAL</sequence>
<accession>A0A485K430</accession>
<proteinExistence type="predicted"/>
<feature type="compositionally biased region" description="Basic and acidic residues" evidence="1">
    <location>
        <begin position="165"/>
        <end position="176"/>
    </location>
</feature>
<organism evidence="3 4">
    <name type="scientific">Aphanomyces stellatus</name>
    <dbReference type="NCBI Taxonomy" id="120398"/>
    <lineage>
        <taxon>Eukaryota</taxon>
        <taxon>Sar</taxon>
        <taxon>Stramenopiles</taxon>
        <taxon>Oomycota</taxon>
        <taxon>Saprolegniomycetes</taxon>
        <taxon>Saprolegniales</taxon>
        <taxon>Verrucalvaceae</taxon>
        <taxon>Aphanomyces</taxon>
    </lineage>
</organism>
<reference evidence="2" key="2">
    <citation type="submission" date="2019-06" db="EMBL/GenBank/DDBJ databases">
        <title>Genomics analysis of Aphanomyces spp. identifies a new class of oomycete effector associated with host adaptation.</title>
        <authorList>
            <person name="Gaulin E."/>
        </authorList>
    </citation>
    <scope>NUCLEOTIDE SEQUENCE</scope>
    <source>
        <strain evidence="2">CBS 578.67</strain>
    </source>
</reference>
<evidence type="ECO:0000313" key="4">
    <source>
        <dbReference type="Proteomes" id="UP000332933"/>
    </source>
</evidence>
<dbReference type="AlphaFoldDB" id="A0A485K430"/>
<gene>
    <name evidence="3" type="primary">Aste57867_869</name>
    <name evidence="2" type="ORF">As57867_000868</name>
    <name evidence="3" type="ORF">ASTE57867_869</name>
</gene>
<reference evidence="3 4" key="1">
    <citation type="submission" date="2019-03" db="EMBL/GenBank/DDBJ databases">
        <authorList>
            <person name="Gaulin E."/>
            <person name="Dumas B."/>
        </authorList>
    </citation>
    <scope>NUCLEOTIDE SEQUENCE [LARGE SCALE GENOMIC DNA]</scope>
    <source>
        <strain evidence="3">CBS 568.67</strain>
    </source>
</reference>
<feature type="region of interest" description="Disordered" evidence="1">
    <location>
        <begin position="161"/>
        <end position="184"/>
    </location>
</feature>
<dbReference type="Proteomes" id="UP000332933">
    <property type="component" value="Unassembled WGS sequence"/>
</dbReference>